<keyword evidence="5" id="KW-1185">Reference proteome</keyword>
<evidence type="ECO:0000259" key="3">
    <source>
        <dbReference type="PROSITE" id="PS50075"/>
    </source>
</evidence>
<accession>A0A7U3NLR1</accession>
<gene>
    <name evidence="4" type="ORF">IM676_10465</name>
</gene>
<dbReference type="AlphaFoldDB" id="A0A7U3NLR1"/>
<evidence type="ECO:0000256" key="2">
    <source>
        <dbReference type="ARBA" id="ARBA00022553"/>
    </source>
</evidence>
<reference evidence="5" key="1">
    <citation type="submission" date="2020-10" db="EMBL/GenBank/DDBJ databases">
        <title>Genome-based taxonomic classification of the species Anabaenopsis elenkinii.</title>
        <authorList>
            <person name="Delbaje E."/>
            <person name="Andreote A.P.D."/>
            <person name="Pellegrinetti T.A."/>
            <person name="Cruz R.B."/>
            <person name="Branco L.H.Z."/>
            <person name="Fiore M.F."/>
        </authorList>
    </citation>
    <scope>NUCLEOTIDE SEQUENCE [LARGE SCALE GENOMIC DNA]</scope>
    <source>
        <strain evidence="5">CCIBt3563</strain>
    </source>
</reference>
<evidence type="ECO:0000256" key="1">
    <source>
        <dbReference type="ARBA" id="ARBA00022450"/>
    </source>
</evidence>
<dbReference type="InterPro" id="IPR009081">
    <property type="entry name" value="PP-bd_ACP"/>
</dbReference>
<dbReference type="RefSeq" id="WP_200986867.1">
    <property type="nucleotide sequence ID" value="NZ_CP063311.1"/>
</dbReference>
<dbReference type="SUPFAM" id="SSF51735">
    <property type="entry name" value="NAD(P)-binding Rossmann-fold domains"/>
    <property type="match status" value="1"/>
</dbReference>
<dbReference type="InterPro" id="IPR036736">
    <property type="entry name" value="ACP-like_sf"/>
</dbReference>
<sequence>MTLQPSHSAADIQAWLVTNLAELIGVETDEIDIRENLENYGLDSAQAMTLVSQLEKMLGFQPSPVLLWHYPNIESLSQRLAESDRLESPLGLDISPDAQVHPMVLNLAAEVVLDPTIDPANAVSVDVATPKHIFLTGGTGFLGAFIIRELLEETDADIYCLVRAANGLEAKTKLQKNLQQYAIWDEKFNSRIIAVVGDLAQPLLGINPEQFQILASNIDTIYHSAALLNYVYPYSALKTANVLGTQEVLRLACHTKVKPVHYVSSVAVFESSAYAGHLVEEQDDFDHWEGIYLGYSQTKWVAEKLVKVARDRGLPVTIHRPPLIAGDSKTGICNTHDFINLMTKGCLQMGTFPDVDYMLDMSPVDYVSKAIVYLSRQPESLGKAFHLQHPQPISLKDLVEWVKYFGYPIEMIPYEEWQSKLINEVSSTENPLYTLRPFLLERWSDEQLTIPDLYLQSRRPIISCQATLQALSGSSITCPPIDSQLLMTYTSYLVQTGFLTLA</sequence>
<dbReference type="KEGG" id="aee:IM676_10465"/>
<dbReference type="Pfam" id="PF00550">
    <property type="entry name" value="PP-binding"/>
    <property type="match status" value="1"/>
</dbReference>
<name>A0A7U3NLR1_9CYAN</name>
<dbReference type="PROSITE" id="PS50075">
    <property type="entry name" value="CARRIER"/>
    <property type="match status" value="1"/>
</dbReference>
<dbReference type="GO" id="GO:0031177">
    <property type="term" value="F:phosphopantetheine binding"/>
    <property type="evidence" value="ECO:0007669"/>
    <property type="project" value="InterPro"/>
</dbReference>
<keyword evidence="2" id="KW-0597">Phosphoprotein</keyword>
<dbReference type="SMART" id="SM00823">
    <property type="entry name" value="PKS_PP"/>
    <property type="match status" value="1"/>
</dbReference>
<dbReference type="Proteomes" id="UP000593846">
    <property type="component" value="Chromosome"/>
</dbReference>
<dbReference type="PANTHER" id="PTHR44845:SF6">
    <property type="entry name" value="BETA-ALANINE-ACTIVATING ENZYME"/>
    <property type="match status" value="1"/>
</dbReference>
<dbReference type="Pfam" id="PF07993">
    <property type="entry name" value="NAD_binding_4"/>
    <property type="match status" value="1"/>
</dbReference>
<proteinExistence type="predicted"/>
<dbReference type="EMBL" id="CP063311">
    <property type="protein sequence ID" value="QOV21209.1"/>
    <property type="molecule type" value="Genomic_DNA"/>
</dbReference>
<dbReference type="Gene3D" id="1.10.1200.10">
    <property type="entry name" value="ACP-like"/>
    <property type="match status" value="1"/>
</dbReference>
<feature type="domain" description="Carrier" evidence="3">
    <location>
        <begin position="7"/>
        <end position="84"/>
    </location>
</feature>
<keyword evidence="1" id="KW-0596">Phosphopantetheine</keyword>
<organism evidence="4 5">
    <name type="scientific">Anabaenopsis elenkinii CCIBt3563</name>
    <dbReference type="NCBI Taxonomy" id="2779889"/>
    <lineage>
        <taxon>Bacteria</taxon>
        <taxon>Bacillati</taxon>
        <taxon>Cyanobacteriota</taxon>
        <taxon>Cyanophyceae</taxon>
        <taxon>Nostocales</taxon>
        <taxon>Nodulariaceae</taxon>
        <taxon>Anabaenopsis</taxon>
    </lineage>
</organism>
<dbReference type="InterPro" id="IPR020806">
    <property type="entry name" value="PKS_PP-bd"/>
</dbReference>
<dbReference type="InterPro" id="IPR010080">
    <property type="entry name" value="Thioester_reductase-like_dom"/>
</dbReference>
<dbReference type="NCBIfam" id="TIGR01746">
    <property type="entry name" value="Thioester-redct"/>
    <property type="match status" value="1"/>
</dbReference>
<evidence type="ECO:0000313" key="4">
    <source>
        <dbReference type="EMBL" id="QOV21209.1"/>
    </source>
</evidence>
<dbReference type="InterPro" id="IPR013120">
    <property type="entry name" value="FAR_NAD-bd"/>
</dbReference>
<dbReference type="CDD" id="cd05235">
    <property type="entry name" value="SDR_e1"/>
    <property type="match status" value="1"/>
</dbReference>
<evidence type="ECO:0000313" key="5">
    <source>
        <dbReference type="Proteomes" id="UP000593846"/>
    </source>
</evidence>
<dbReference type="PANTHER" id="PTHR44845">
    <property type="entry name" value="CARRIER DOMAIN-CONTAINING PROTEIN"/>
    <property type="match status" value="1"/>
</dbReference>
<dbReference type="Gene3D" id="3.40.50.720">
    <property type="entry name" value="NAD(P)-binding Rossmann-like Domain"/>
    <property type="match status" value="1"/>
</dbReference>
<dbReference type="InterPro" id="IPR036291">
    <property type="entry name" value="NAD(P)-bd_dom_sf"/>
</dbReference>
<protein>
    <submittedName>
        <fullName evidence="4">Thioester reductase domain-containing protein</fullName>
    </submittedName>
</protein>
<dbReference type="SUPFAM" id="SSF47336">
    <property type="entry name" value="ACP-like"/>
    <property type="match status" value="1"/>
</dbReference>